<evidence type="ECO:0000313" key="11">
    <source>
        <dbReference type="Proteomes" id="UP001500751"/>
    </source>
</evidence>
<keyword evidence="2" id="KW-0119">Carbohydrate metabolism</keyword>
<feature type="domain" description="Carbohydrate kinase FGGY C-terminal" evidence="9">
    <location>
        <begin position="275"/>
        <end position="466"/>
    </location>
</feature>
<dbReference type="Pfam" id="PF00370">
    <property type="entry name" value="FGGY_N"/>
    <property type="match status" value="1"/>
</dbReference>
<dbReference type="InterPro" id="IPR043129">
    <property type="entry name" value="ATPase_NBD"/>
</dbReference>
<reference evidence="11" key="1">
    <citation type="journal article" date="2019" name="Int. J. Syst. Evol. Microbiol.">
        <title>The Global Catalogue of Microorganisms (GCM) 10K type strain sequencing project: providing services to taxonomists for standard genome sequencing and annotation.</title>
        <authorList>
            <consortium name="The Broad Institute Genomics Platform"/>
            <consortium name="The Broad Institute Genome Sequencing Center for Infectious Disease"/>
            <person name="Wu L."/>
            <person name="Ma J."/>
        </authorList>
    </citation>
    <scope>NUCLEOTIDE SEQUENCE [LARGE SCALE GENOMIC DNA]</scope>
    <source>
        <strain evidence="11">JCM 16014</strain>
    </source>
</reference>
<proteinExistence type="inferred from homology"/>
<evidence type="ECO:0000259" key="8">
    <source>
        <dbReference type="Pfam" id="PF00370"/>
    </source>
</evidence>
<keyword evidence="6" id="KW-0067">ATP-binding</keyword>
<evidence type="ECO:0000256" key="1">
    <source>
        <dbReference type="ARBA" id="ARBA00009156"/>
    </source>
</evidence>
<evidence type="ECO:0000259" key="9">
    <source>
        <dbReference type="Pfam" id="PF02782"/>
    </source>
</evidence>
<keyword evidence="2" id="KW-0859">Xylose metabolism</keyword>
<evidence type="ECO:0000256" key="6">
    <source>
        <dbReference type="ARBA" id="ARBA00022840"/>
    </source>
</evidence>
<dbReference type="InterPro" id="IPR050406">
    <property type="entry name" value="FGGY_Carb_Kinase"/>
</dbReference>
<dbReference type="Proteomes" id="UP001500751">
    <property type="component" value="Unassembled WGS sequence"/>
</dbReference>
<dbReference type="InterPro" id="IPR018485">
    <property type="entry name" value="FGGY_C"/>
</dbReference>
<dbReference type="InterPro" id="IPR000577">
    <property type="entry name" value="Carb_kinase_FGGY"/>
</dbReference>
<evidence type="ECO:0000256" key="2">
    <source>
        <dbReference type="ARBA" id="ARBA00022629"/>
    </source>
</evidence>
<organism evidence="10 11">
    <name type="scientific">Catenulispora yoronensis</name>
    <dbReference type="NCBI Taxonomy" id="450799"/>
    <lineage>
        <taxon>Bacteria</taxon>
        <taxon>Bacillati</taxon>
        <taxon>Actinomycetota</taxon>
        <taxon>Actinomycetes</taxon>
        <taxon>Catenulisporales</taxon>
        <taxon>Catenulisporaceae</taxon>
        <taxon>Catenulispora</taxon>
    </lineage>
</organism>
<evidence type="ECO:0000313" key="10">
    <source>
        <dbReference type="EMBL" id="GAA2016313.1"/>
    </source>
</evidence>
<dbReference type="SUPFAM" id="SSF53067">
    <property type="entry name" value="Actin-like ATPase domain"/>
    <property type="match status" value="2"/>
</dbReference>
<evidence type="ECO:0000256" key="3">
    <source>
        <dbReference type="ARBA" id="ARBA00022679"/>
    </source>
</evidence>
<keyword evidence="7" id="KW-0684">Rhamnose metabolism</keyword>
<dbReference type="EMBL" id="BAAAQN010000004">
    <property type="protein sequence ID" value="GAA2016313.1"/>
    <property type="molecule type" value="Genomic_DNA"/>
</dbReference>
<feature type="domain" description="Carbohydrate kinase FGGY N-terminal" evidence="8">
    <location>
        <begin position="49"/>
        <end position="264"/>
    </location>
</feature>
<comment type="similarity">
    <text evidence="1">Belongs to the FGGY kinase family.</text>
</comment>
<keyword evidence="5" id="KW-0418">Kinase</keyword>
<dbReference type="InterPro" id="IPR013449">
    <property type="entry name" value="Rhamnulokinase"/>
</dbReference>
<evidence type="ECO:0000256" key="7">
    <source>
        <dbReference type="ARBA" id="ARBA00023308"/>
    </source>
</evidence>
<accession>A0ABP5F4S9</accession>
<dbReference type="PIRSF" id="PIRSF000538">
    <property type="entry name" value="GlpK"/>
    <property type="match status" value="1"/>
</dbReference>
<comment type="caution">
    <text evidence="10">The sequence shown here is derived from an EMBL/GenBank/DDBJ whole genome shotgun (WGS) entry which is preliminary data.</text>
</comment>
<name>A0ABP5F4S9_9ACTN</name>
<keyword evidence="3" id="KW-0808">Transferase</keyword>
<dbReference type="PANTHER" id="PTHR43095:SF5">
    <property type="entry name" value="XYLULOSE KINASE"/>
    <property type="match status" value="1"/>
</dbReference>
<dbReference type="Gene3D" id="3.30.420.40">
    <property type="match status" value="2"/>
</dbReference>
<evidence type="ECO:0000256" key="5">
    <source>
        <dbReference type="ARBA" id="ARBA00022777"/>
    </source>
</evidence>
<protein>
    <submittedName>
        <fullName evidence="10">Rhamnulokinase family protein</fullName>
    </submittedName>
</protein>
<keyword evidence="4" id="KW-0547">Nucleotide-binding</keyword>
<gene>
    <name evidence="10" type="ORF">GCM10009839_09800</name>
</gene>
<dbReference type="CDD" id="cd07771">
    <property type="entry name" value="ASKHA_NBD_FGGY_RhaB-like"/>
    <property type="match status" value="1"/>
</dbReference>
<dbReference type="Pfam" id="PF02782">
    <property type="entry name" value="FGGY_C"/>
    <property type="match status" value="1"/>
</dbReference>
<dbReference type="InterPro" id="IPR018484">
    <property type="entry name" value="FGGY_N"/>
</dbReference>
<evidence type="ECO:0000256" key="4">
    <source>
        <dbReference type="ARBA" id="ARBA00022741"/>
    </source>
</evidence>
<dbReference type="PANTHER" id="PTHR43095">
    <property type="entry name" value="SUGAR KINASE"/>
    <property type="match status" value="1"/>
</dbReference>
<keyword evidence="11" id="KW-1185">Reference proteome</keyword>
<sequence length="508" mass="53457">MDEASATRTVAAVDLGAASGRVMVGRVGPDTLELTEAHRFPNRPVQVGTALHWDVLALYQGVLDGLRRAAAEHRADSSVIDTSAVHSSAIDSVGIDSWAVDYGLLDADGALLGNPHHYRDPRTAPEVIERVWHQVGGVEALYRTTGLQHLPFNTVFQLAAAQGSAQLTAARTLLLIPDLIAYWLTGTLGAEATNASTTGLFDATTRTWSPRLAKAIGLDPALLPPLRAPGTLAGPLLPEVAADTGLGPNTRLAIVASHDTASAVAAVPATDPEFAYISCGTWSLAGVELPAPALAEDSRLAGFTNELGVDGTVRYLRNVMGLWLLDETRRHWQARGLPADLDALLAQAAAADPFTSLIDPNDPRFLPPGDIPGRIRRFCDDTGQPAPATPGAVVRCILESLALAHRHTLRQAAARTGRTLTTVHLVGGGSNNALLCQWTADALGLPVIAGPAEATALGNVLMQGRAHGLVADLAAMRGLVARTQPLRRHEPSGDIGTWDRAARRVGLT</sequence>